<comment type="caution">
    <text evidence="1">The sequence shown here is derived from an EMBL/GenBank/DDBJ whole genome shotgun (WGS) entry which is preliminary data.</text>
</comment>
<dbReference type="EMBL" id="LAZR01062180">
    <property type="protein sequence ID" value="KKK62056.1"/>
    <property type="molecule type" value="Genomic_DNA"/>
</dbReference>
<evidence type="ECO:0000313" key="1">
    <source>
        <dbReference type="EMBL" id="KKK62056.1"/>
    </source>
</evidence>
<sequence length="364" mass="40472">YIAREWDAKLGDVYAEDLKTGLSKHKGDIVTGVYNWLDVIFDFANGSYEDCPWTILRKYVNRWDLVAKFPAHADTIRGMQISPETKRHRLGHIINEINEDLIPLYTFYHKKTAALPNGRTTLFLDSDTVLFDGDLPYKRVPVGRIASDEQIDSPFAYSISMDLLPIQKVYNALCSAVTTNQAAFGVQNILIPREASVAITQLTEGLNAIYYDPSATQGAKPEALNLLMNKREVFEWIEYLEQKMAQISGVNETIQGQPEANLKSGTALAFVASQALVFISPLSRSYHALISDTWTGILDILKEYATTPRMILISGLANKGEAKNFTNKDIATIDRVIVEDGNPLTQTLAGRIQIAQDLVQAGLA</sequence>
<reference evidence="1" key="1">
    <citation type="journal article" date="2015" name="Nature">
        <title>Complex archaea that bridge the gap between prokaryotes and eukaryotes.</title>
        <authorList>
            <person name="Spang A."/>
            <person name="Saw J.H."/>
            <person name="Jorgensen S.L."/>
            <person name="Zaremba-Niedzwiedzka K."/>
            <person name="Martijn J."/>
            <person name="Lind A.E."/>
            <person name="van Eijk R."/>
            <person name="Schleper C."/>
            <person name="Guy L."/>
            <person name="Ettema T.J."/>
        </authorList>
    </citation>
    <scope>NUCLEOTIDE SEQUENCE</scope>
</reference>
<dbReference type="AlphaFoldDB" id="A0A0F8ZQ83"/>
<proteinExistence type="predicted"/>
<name>A0A0F8ZQ83_9ZZZZ</name>
<organism evidence="1">
    <name type="scientific">marine sediment metagenome</name>
    <dbReference type="NCBI Taxonomy" id="412755"/>
    <lineage>
        <taxon>unclassified sequences</taxon>
        <taxon>metagenomes</taxon>
        <taxon>ecological metagenomes</taxon>
    </lineage>
</organism>
<accession>A0A0F8ZQ83</accession>
<feature type="non-terminal residue" evidence="1">
    <location>
        <position position="1"/>
    </location>
</feature>
<dbReference type="Pfam" id="PF16510">
    <property type="entry name" value="P22_portal"/>
    <property type="match status" value="1"/>
</dbReference>
<protein>
    <submittedName>
        <fullName evidence="1">Uncharacterized protein</fullName>
    </submittedName>
</protein>
<gene>
    <name evidence="1" type="ORF">LCGC14_3008150</name>
</gene>
<feature type="non-terminal residue" evidence="1">
    <location>
        <position position="364"/>
    </location>
</feature>
<dbReference type="InterPro" id="IPR032427">
    <property type="entry name" value="P22_portal"/>
</dbReference>